<feature type="signal peptide" evidence="5">
    <location>
        <begin position="1"/>
        <end position="34"/>
    </location>
</feature>
<dbReference type="InterPro" id="IPR013519">
    <property type="entry name" value="Int_alpha_beta-p"/>
</dbReference>
<dbReference type="InterPro" id="IPR028994">
    <property type="entry name" value="Integrin_alpha_N"/>
</dbReference>
<dbReference type="InterPro" id="IPR013517">
    <property type="entry name" value="FG-GAP"/>
</dbReference>
<keyword evidence="3" id="KW-0378">Hydrolase</keyword>
<gene>
    <name evidence="6" type="ORF">ACFYQT_10640</name>
</gene>
<dbReference type="SUPFAM" id="SSF69318">
    <property type="entry name" value="Integrin alpha N-terminal domain"/>
    <property type="match status" value="1"/>
</dbReference>
<evidence type="ECO:0000313" key="7">
    <source>
        <dbReference type="Proteomes" id="UP001601422"/>
    </source>
</evidence>
<dbReference type="Pfam" id="PF01839">
    <property type="entry name" value="FG-GAP"/>
    <property type="match status" value="4"/>
</dbReference>
<dbReference type="PANTHER" id="PTHR23221">
    <property type="entry name" value="GLYCOSYLPHOSPHATIDYLINOSITOL PHOSPHOLIPASE D"/>
    <property type="match status" value="1"/>
</dbReference>
<evidence type="ECO:0000256" key="4">
    <source>
        <dbReference type="ARBA" id="ARBA00023180"/>
    </source>
</evidence>
<dbReference type="Proteomes" id="UP001601422">
    <property type="component" value="Unassembled WGS sequence"/>
</dbReference>
<evidence type="ECO:0000313" key="6">
    <source>
        <dbReference type="EMBL" id="MFF0003887.1"/>
    </source>
</evidence>
<protein>
    <submittedName>
        <fullName evidence="6">FG-GAP repeat protein</fullName>
    </submittedName>
</protein>
<keyword evidence="2" id="KW-0677">Repeat</keyword>
<proteinExistence type="predicted"/>
<evidence type="ECO:0000256" key="5">
    <source>
        <dbReference type="SAM" id="SignalP"/>
    </source>
</evidence>
<dbReference type="RefSeq" id="WP_362046281.1">
    <property type="nucleotide sequence ID" value="NZ_JBEXWN010000002.1"/>
</dbReference>
<keyword evidence="7" id="KW-1185">Reference proteome</keyword>
<dbReference type="PROSITE" id="PS51470">
    <property type="entry name" value="FG_GAP"/>
    <property type="match status" value="3"/>
</dbReference>
<sequence>MAQSISKRRIGRGLAVAAAIAVATTVTGMAAAHAADGPSAASTLHDDFNGDGYADLAVAAPSATVGGHKGAGYVAVLYGSANGLKTSTRQVFSQNTAGVPGSAETGDAFGSALTTADLDRDGYADLVVGAGREDTADGGVDSGLVEVLWGGQKGLSGGAAPATGKAYDQLGGQGRLTVGDVNGDGAEDLVTVEMQHDLRVLNGPFARDGSTSHGGQLVKDEFDSRVLDLAAGDVNGDGVTDVAATENDGDEYDARRVVYWTGSRQGLTPYTTVKGGNGYRLQGGENLDIGDVDQDGVDDIVVGRAVDGYDSDLDIPLAKGGRVTLIPGTPEGPDGAGATFLNQDSPGVPGGAEWGDGFGTDVRIADVNGDGYPDVATGLPGEDLGGVTGAGAVVVLRGSAQGLTGAGAQVVTQDTPNVPGAAERGDAFGAAVHLADANHDGLADLAAGAPGENENAGSVWYFTSGPSTVVSPNGTTTFGNTLLGTSATDARLGSGFSG</sequence>
<evidence type="ECO:0000256" key="3">
    <source>
        <dbReference type="ARBA" id="ARBA00022801"/>
    </source>
</evidence>
<dbReference type="Gene3D" id="2.130.10.130">
    <property type="entry name" value="Integrin alpha, N-terminal"/>
    <property type="match status" value="4"/>
</dbReference>
<evidence type="ECO:0000256" key="2">
    <source>
        <dbReference type="ARBA" id="ARBA00022737"/>
    </source>
</evidence>
<organism evidence="6 7">
    <name type="scientific">Streptomyces tibetensis</name>
    <dbReference type="NCBI Taxonomy" id="2382123"/>
    <lineage>
        <taxon>Bacteria</taxon>
        <taxon>Bacillati</taxon>
        <taxon>Actinomycetota</taxon>
        <taxon>Actinomycetes</taxon>
        <taxon>Kitasatosporales</taxon>
        <taxon>Streptomycetaceae</taxon>
        <taxon>Streptomyces</taxon>
    </lineage>
</organism>
<keyword evidence="1 5" id="KW-0732">Signal</keyword>
<reference evidence="6 7" key="1">
    <citation type="submission" date="2024-10" db="EMBL/GenBank/DDBJ databases">
        <title>The Natural Products Discovery Center: Release of the First 8490 Sequenced Strains for Exploring Actinobacteria Biosynthetic Diversity.</title>
        <authorList>
            <person name="Kalkreuter E."/>
            <person name="Kautsar S.A."/>
            <person name="Yang D."/>
            <person name="Bader C.D."/>
            <person name="Teijaro C.N."/>
            <person name="Fluegel L."/>
            <person name="Davis C.M."/>
            <person name="Simpson J.R."/>
            <person name="Lauterbach L."/>
            <person name="Steele A.D."/>
            <person name="Gui C."/>
            <person name="Meng S."/>
            <person name="Li G."/>
            <person name="Viehrig K."/>
            <person name="Ye F."/>
            <person name="Su P."/>
            <person name="Kiefer A.F."/>
            <person name="Nichols A."/>
            <person name="Cepeda A.J."/>
            <person name="Yan W."/>
            <person name="Fan B."/>
            <person name="Jiang Y."/>
            <person name="Adhikari A."/>
            <person name="Zheng C.-J."/>
            <person name="Schuster L."/>
            <person name="Cowan T.M."/>
            <person name="Smanski M.J."/>
            <person name="Chevrette M.G."/>
            <person name="De Carvalho L.P.S."/>
            <person name="Shen B."/>
        </authorList>
    </citation>
    <scope>NUCLEOTIDE SEQUENCE [LARGE SCALE GENOMIC DNA]</scope>
    <source>
        <strain evidence="6 7">NPDC005497</strain>
    </source>
</reference>
<dbReference type="EMBL" id="JBIAJP010000002">
    <property type="protein sequence ID" value="MFF0003887.1"/>
    <property type="molecule type" value="Genomic_DNA"/>
</dbReference>
<dbReference type="PANTHER" id="PTHR23221:SF7">
    <property type="entry name" value="PHOSPHATIDYLINOSITOL-GLYCAN-SPECIFIC PHOSPHOLIPASE D"/>
    <property type="match status" value="1"/>
</dbReference>
<dbReference type="SMART" id="SM00191">
    <property type="entry name" value="Int_alpha"/>
    <property type="match status" value="5"/>
</dbReference>
<accession>A0ABW6MU03</accession>
<comment type="caution">
    <text evidence="6">The sequence shown here is derived from an EMBL/GenBank/DDBJ whole genome shotgun (WGS) entry which is preliminary data.</text>
</comment>
<feature type="chain" id="PRO_5046401840" evidence="5">
    <location>
        <begin position="35"/>
        <end position="498"/>
    </location>
</feature>
<keyword evidence="4" id="KW-0325">Glycoprotein</keyword>
<name>A0ABW6MU03_9ACTN</name>
<evidence type="ECO:0000256" key="1">
    <source>
        <dbReference type="ARBA" id="ARBA00022729"/>
    </source>
</evidence>